<organism evidence="3 4">
    <name type="scientific">Austropuccinia psidii MF-1</name>
    <dbReference type="NCBI Taxonomy" id="1389203"/>
    <lineage>
        <taxon>Eukaryota</taxon>
        <taxon>Fungi</taxon>
        <taxon>Dikarya</taxon>
        <taxon>Basidiomycota</taxon>
        <taxon>Pucciniomycotina</taxon>
        <taxon>Pucciniomycetes</taxon>
        <taxon>Pucciniales</taxon>
        <taxon>Sphaerophragmiaceae</taxon>
        <taxon>Austropuccinia</taxon>
    </lineage>
</organism>
<dbReference type="EMBL" id="AVOT02009175">
    <property type="protein sequence ID" value="MBW0487534.1"/>
    <property type="molecule type" value="Genomic_DNA"/>
</dbReference>
<dbReference type="InterPro" id="IPR001584">
    <property type="entry name" value="Integrase_cat-core"/>
</dbReference>
<dbReference type="Gene3D" id="1.10.340.70">
    <property type="match status" value="1"/>
</dbReference>
<proteinExistence type="predicted"/>
<dbReference type="InterPro" id="IPR050951">
    <property type="entry name" value="Retrovirus_Pol_polyprotein"/>
</dbReference>
<dbReference type="PANTHER" id="PTHR37984">
    <property type="entry name" value="PROTEIN CBG26694"/>
    <property type="match status" value="1"/>
</dbReference>
<dbReference type="PANTHER" id="PTHR37984:SF5">
    <property type="entry name" value="PROTEIN NYNRIN-LIKE"/>
    <property type="match status" value="1"/>
</dbReference>
<dbReference type="Gene3D" id="3.30.420.10">
    <property type="entry name" value="Ribonuclease H-like superfamily/Ribonuclease H"/>
    <property type="match status" value="1"/>
</dbReference>
<dbReference type="GO" id="GO:0005634">
    <property type="term" value="C:nucleus"/>
    <property type="evidence" value="ECO:0007669"/>
    <property type="project" value="UniProtKB-ARBA"/>
</dbReference>
<reference evidence="3" key="1">
    <citation type="submission" date="2021-03" db="EMBL/GenBank/DDBJ databases">
        <title>Draft genome sequence of rust myrtle Austropuccinia psidii MF-1, a brazilian biotype.</title>
        <authorList>
            <person name="Quecine M.C."/>
            <person name="Pachon D.M.R."/>
            <person name="Bonatelli M.L."/>
            <person name="Correr F.H."/>
            <person name="Franceschini L.M."/>
            <person name="Leite T.F."/>
            <person name="Margarido G.R.A."/>
            <person name="Almeida C.A."/>
            <person name="Ferrarezi J.A."/>
            <person name="Labate C.A."/>
        </authorList>
    </citation>
    <scope>NUCLEOTIDE SEQUENCE</scope>
    <source>
        <strain evidence="3">MF-1</strain>
    </source>
</reference>
<dbReference type="Pfam" id="PF17921">
    <property type="entry name" value="Integrase_H2C2"/>
    <property type="match status" value="1"/>
</dbReference>
<gene>
    <name evidence="3" type="ORF">O181_027249</name>
</gene>
<feature type="domain" description="Integrase catalytic" evidence="2">
    <location>
        <begin position="135"/>
        <end position="305"/>
    </location>
</feature>
<accession>A0A9Q3CNQ8</accession>
<dbReference type="InterPro" id="IPR036397">
    <property type="entry name" value="RNaseH_sf"/>
</dbReference>
<name>A0A9Q3CNQ8_9BASI</name>
<dbReference type="InterPro" id="IPR012337">
    <property type="entry name" value="RNaseH-like_sf"/>
</dbReference>
<dbReference type="OrthoDB" id="2595244at2759"/>
<dbReference type="PROSITE" id="PS50994">
    <property type="entry name" value="INTEGRASE"/>
    <property type="match status" value="1"/>
</dbReference>
<dbReference type="GO" id="GO:0015074">
    <property type="term" value="P:DNA integration"/>
    <property type="evidence" value="ECO:0007669"/>
    <property type="project" value="InterPro"/>
</dbReference>
<dbReference type="Proteomes" id="UP000765509">
    <property type="component" value="Unassembled WGS sequence"/>
</dbReference>
<evidence type="ECO:0000313" key="4">
    <source>
        <dbReference type="Proteomes" id="UP000765509"/>
    </source>
</evidence>
<dbReference type="InterPro" id="IPR041588">
    <property type="entry name" value="Integrase_H2C2"/>
</dbReference>
<protein>
    <recommendedName>
        <fullName evidence="2">Integrase catalytic domain-containing protein</fullName>
    </recommendedName>
</protein>
<evidence type="ECO:0000313" key="3">
    <source>
        <dbReference type="EMBL" id="MBW0487534.1"/>
    </source>
</evidence>
<evidence type="ECO:0000259" key="2">
    <source>
        <dbReference type="PROSITE" id="PS50994"/>
    </source>
</evidence>
<keyword evidence="4" id="KW-1185">Reference proteome</keyword>
<sequence>MKTYAKHKQCGILLKLFQQKYKSPQLESQLEETWLRVYKEHKFSLVDGLLYHREKYTSSLTVIDRDHISLILNKCHDFPYIGLMSENRTKERVASTAWWPKWEQELIEYVNTCEKCQKANRKHGKKHGLLQHIEETKHPWETINMDWVTGLVPGGKENSNACLVIVDRYIKSVRCLPCHKEDTEINTDLLFCNNIIATSEVPQIIISDRDPKFISEFWTNLYDMLGTKLAFSTAYHPQTDGLAERRIQIMEDIIKRFCAYGIENKNNEGYTHDWITLLPEVQLPYNTSQPSTAGKSPSLSEKGWNHLLPVDHLKEDLLTIHPTAKDFHYMFKLIGKNAVEVKLTEEFSRKYPVFPVSLVKPYVQTGEDKLPSRKRTTTPPDIVEVEVSPGPVKKIIKARKVRLDGKYQRQYLVRFKNQTADKDKWLAENAIQDGNLHLRRFRASKRTENSHQ</sequence>
<evidence type="ECO:0000256" key="1">
    <source>
        <dbReference type="ARBA" id="ARBA00022884"/>
    </source>
</evidence>
<keyword evidence="1" id="KW-0694">RNA-binding</keyword>
<dbReference type="GO" id="GO:0003723">
    <property type="term" value="F:RNA binding"/>
    <property type="evidence" value="ECO:0007669"/>
    <property type="project" value="UniProtKB-KW"/>
</dbReference>
<comment type="caution">
    <text evidence="3">The sequence shown here is derived from an EMBL/GenBank/DDBJ whole genome shotgun (WGS) entry which is preliminary data.</text>
</comment>
<dbReference type="AlphaFoldDB" id="A0A9Q3CNQ8"/>
<dbReference type="SUPFAM" id="SSF53098">
    <property type="entry name" value="Ribonuclease H-like"/>
    <property type="match status" value="1"/>
</dbReference>